<reference evidence="5 6" key="1">
    <citation type="submission" date="2020-10" db="EMBL/GenBank/DDBJ databases">
        <title>complete genome sequencing of Lysobacter sp. H23M41.</title>
        <authorList>
            <person name="Bae J.-W."/>
            <person name="Lee S.-Y."/>
        </authorList>
    </citation>
    <scope>NUCLEOTIDE SEQUENCE [LARGE SCALE GENOMIC DNA]</scope>
    <source>
        <strain evidence="5 6">H23M41</strain>
    </source>
</reference>
<dbReference type="PANTHER" id="PTHR42932:SF3">
    <property type="entry name" value="DNA PROTECTION DURING STARVATION PROTEIN"/>
    <property type="match status" value="1"/>
</dbReference>
<dbReference type="Gene3D" id="1.20.1260.10">
    <property type="match status" value="1"/>
</dbReference>
<evidence type="ECO:0000259" key="4">
    <source>
        <dbReference type="Pfam" id="PF00210"/>
    </source>
</evidence>
<dbReference type="CDD" id="cd01043">
    <property type="entry name" value="DPS"/>
    <property type="match status" value="1"/>
</dbReference>
<name>A0A7S6UJY1_9GAMM</name>
<evidence type="ECO:0000256" key="3">
    <source>
        <dbReference type="SAM" id="MobiDB-lite"/>
    </source>
</evidence>
<evidence type="ECO:0000313" key="5">
    <source>
        <dbReference type="EMBL" id="QOW21631.1"/>
    </source>
</evidence>
<dbReference type="PROSITE" id="PS00818">
    <property type="entry name" value="DPS_1"/>
    <property type="match status" value="1"/>
</dbReference>
<dbReference type="RefSeq" id="WP_194034195.1">
    <property type="nucleotide sequence ID" value="NZ_CP063657.1"/>
</dbReference>
<dbReference type="PROSITE" id="PS00819">
    <property type="entry name" value="DPS_2"/>
    <property type="match status" value="1"/>
</dbReference>
<evidence type="ECO:0000256" key="2">
    <source>
        <dbReference type="RuleBase" id="RU003875"/>
    </source>
</evidence>
<comment type="similarity">
    <text evidence="1 2">Belongs to the Dps family.</text>
</comment>
<dbReference type="EMBL" id="CP063657">
    <property type="protein sequence ID" value="QOW21631.1"/>
    <property type="molecule type" value="Genomic_DNA"/>
</dbReference>
<feature type="domain" description="Ferritin/DPS" evidence="4">
    <location>
        <begin position="56"/>
        <end position="196"/>
    </location>
</feature>
<sequence length="196" mass="21586">MAKTAPAATKKSTDSKAKGKDSGTRPSPVASPAKGSGAPPVDIGMSSTDRKNVADGLSHFLADAYTLYLKTHNFHWNVTGPMFNTLHVMFETQYAEQWVALDEIAERIRALGFNAPGSYKEFTKLSSIREEPGLADTADWREMVRQLTVGNEAVCRTARSVLTTADDASDDPTVDLLTQRLHTHEKYAWMLRSLLQ</sequence>
<gene>
    <name evidence="5" type="ORF">INQ42_10360</name>
</gene>
<accession>A0A7S6UJY1</accession>
<dbReference type="SUPFAM" id="SSF47240">
    <property type="entry name" value="Ferritin-like"/>
    <property type="match status" value="1"/>
</dbReference>
<organism evidence="5 6">
    <name type="scientific">Novilysobacter avium</name>
    <dbReference type="NCBI Taxonomy" id="2781023"/>
    <lineage>
        <taxon>Bacteria</taxon>
        <taxon>Pseudomonadati</taxon>
        <taxon>Pseudomonadota</taxon>
        <taxon>Gammaproteobacteria</taxon>
        <taxon>Lysobacterales</taxon>
        <taxon>Lysobacteraceae</taxon>
        <taxon>Novilysobacter</taxon>
    </lineage>
</organism>
<dbReference type="InterPro" id="IPR009078">
    <property type="entry name" value="Ferritin-like_SF"/>
</dbReference>
<dbReference type="InterPro" id="IPR008331">
    <property type="entry name" value="Ferritin_DPS_dom"/>
</dbReference>
<dbReference type="Proteomes" id="UP000593932">
    <property type="component" value="Chromosome"/>
</dbReference>
<dbReference type="InterPro" id="IPR012347">
    <property type="entry name" value="Ferritin-like"/>
</dbReference>
<protein>
    <submittedName>
        <fullName evidence="5">DNA starvation/stationary phase protection protein</fullName>
    </submittedName>
</protein>
<dbReference type="InterPro" id="IPR023188">
    <property type="entry name" value="DPS_DNA-bd_CS"/>
</dbReference>
<dbReference type="Pfam" id="PF00210">
    <property type="entry name" value="Ferritin"/>
    <property type="match status" value="1"/>
</dbReference>
<feature type="compositionally biased region" description="Basic and acidic residues" evidence="3">
    <location>
        <begin position="11"/>
        <end position="23"/>
    </location>
</feature>
<dbReference type="PANTHER" id="PTHR42932">
    <property type="entry name" value="GENERAL STRESS PROTEIN 20U"/>
    <property type="match status" value="1"/>
</dbReference>
<keyword evidence="6" id="KW-1185">Reference proteome</keyword>
<feature type="compositionally biased region" description="Low complexity" evidence="3">
    <location>
        <begin position="1"/>
        <end position="10"/>
    </location>
</feature>
<evidence type="ECO:0000256" key="1">
    <source>
        <dbReference type="ARBA" id="ARBA00009497"/>
    </source>
</evidence>
<proteinExistence type="inferred from homology"/>
<feature type="region of interest" description="Disordered" evidence="3">
    <location>
        <begin position="1"/>
        <end position="47"/>
    </location>
</feature>
<dbReference type="InterPro" id="IPR002177">
    <property type="entry name" value="DPS_DNA-bd"/>
</dbReference>
<dbReference type="PRINTS" id="PR01346">
    <property type="entry name" value="HELNAPAPROT"/>
</dbReference>
<evidence type="ECO:0000313" key="6">
    <source>
        <dbReference type="Proteomes" id="UP000593932"/>
    </source>
</evidence>